<evidence type="ECO:0000313" key="1">
    <source>
        <dbReference type="EMBL" id="KAH3836652.1"/>
    </source>
</evidence>
<keyword evidence="2" id="KW-1185">Reference proteome</keyword>
<dbReference type="EMBL" id="JAIWYP010000004">
    <property type="protein sequence ID" value="KAH3836652.1"/>
    <property type="molecule type" value="Genomic_DNA"/>
</dbReference>
<name>A0A9D4KC65_DREPO</name>
<comment type="caution">
    <text evidence="1">The sequence shown here is derived from an EMBL/GenBank/DDBJ whole genome shotgun (WGS) entry which is preliminary data.</text>
</comment>
<protein>
    <submittedName>
        <fullName evidence="1">Uncharacterized protein</fullName>
    </submittedName>
</protein>
<evidence type="ECO:0000313" key="2">
    <source>
        <dbReference type="Proteomes" id="UP000828390"/>
    </source>
</evidence>
<gene>
    <name evidence="1" type="ORF">DPMN_110023</name>
</gene>
<organism evidence="1 2">
    <name type="scientific">Dreissena polymorpha</name>
    <name type="common">Zebra mussel</name>
    <name type="synonym">Mytilus polymorpha</name>
    <dbReference type="NCBI Taxonomy" id="45954"/>
    <lineage>
        <taxon>Eukaryota</taxon>
        <taxon>Metazoa</taxon>
        <taxon>Spiralia</taxon>
        <taxon>Lophotrochozoa</taxon>
        <taxon>Mollusca</taxon>
        <taxon>Bivalvia</taxon>
        <taxon>Autobranchia</taxon>
        <taxon>Heteroconchia</taxon>
        <taxon>Euheterodonta</taxon>
        <taxon>Imparidentia</taxon>
        <taxon>Neoheterodontei</taxon>
        <taxon>Myida</taxon>
        <taxon>Dreissenoidea</taxon>
        <taxon>Dreissenidae</taxon>
        <taxon>Dreissena</taxon>
    </lineage>
</organism>
<reference evidence="1" key="2">
    <citation type="submission" date="2020-11" db="EMBL/GenBank/DDBJ databases">
        <authorList>
            <person name="McCartney M.A."/>
            <person name="Auch B."/>
            <person name="Kono T."/>
            <person name="Mallez S."/>
            <person name="Becker A."/>
            <person name="Gohl D.M."/>
            <person name="Silverstein K.A.T."/>
            <person name="Koren S."/>
            <person name="Bechman K.B."/>
            <person name="Herman A."/>
            <person name="Abrahante J.E."/>
            <person name="Garbe J."/>
        </authorList>
    </citation>
    <scope>NUCLEOTIDE SEQUENCE</scope>
    <source>
        <strain evidence="1">Duluth1</strain>
        <tissue evidence="1">Whole animal</tissue>
    </source>
</reference>
<accession>A0A9D4KC65</accession>
<proteinExistence type="predicted"/>
<dbReference type="AlphaFoldDB" id="A0A9D4KC65"/>
<sequence length="59" mass="6501">MSSEYWIKVPEVDGMSRYRLTAILNTSYALLTGSALGCPVSGFWCSGDADFVLFVGDRF</sequence>
<dbReference type="Proteomes" id="UP000828390">
    <property type="component" value="Unassembled WGS sequence"/>
</dbReference>
<reference evidence="1" key="1">
    <citation type="journal article" date="2019" name="bioRxiv">
        <title>The Genome of the Zebra Mussel, Dreissena polymorpha: A Resource for Invasive Species Research.</title>
        <authorList>
            <person name="McCartney M.A."/>
            <person name="Auch B."/>
            <person name="Kono T."/>
            <person name="Mallez S."/>
            <person name="Zhang Y."/>
            <person name="Obille A."/>
            <person name="Becker A."/>
            <person name="Abrahante J.E."/>
            <person name="Garbe J."/>
            <person name="Badalamenti J.P."/>
            <person name="Herman A."/>
            <person name="Mangelson H."/>
            <person name="Liachko I."/>
            <person name="Sullivan S."/>
            <person name="Sone E.D."/>
            <person name="Koren S."/>
            <person name="Silverstein K.A.T."/>
            <person name="Beckman K.B."/>
            <person name="Gohl D.M."/>
        </authorList>
    </citation>
    <scope>NUCLEOTIDE SEQUENCE</scope>
    <source>
        <strain evidence="1">Duluth1</strain>
        <tissue evidence="1">Whole animal</tissue>
    </source>
</reference>